<dbReference type="OrthoDB" id="1441717at2"/>
<name>A0A5J4IY35_9FLAO</name>
<comment type="caution">
    <text evidence="1">The sequence shown here is derived from an EMBL/GenBank/DDBJ whole genome shotgun (WGS) entry which is preliminary data.</text>
</comment>
<keyword evidence="2" id="KW-1185">Reference proteome</keyword>
<sequence length="186" mass="20873">MKNILLIIAVIFTAQLSFSQDFEPSNKYILALENALSENEDVSIKALLKTTNDAEENLSFFPLVSGENINEVVISTLENPVLNGVQRVIKVDVKYIEYCTYTISNYILETTKGDFISLPMLTNEDCNDEPSQLVYLFPSQAFGKENQIITSQIMVEANTVKAATQEDSFIWNDDSYGASGQLYEEL</sequence>
<protein>
    <submittedName>
        <fullName evidence="1">Uncharacterized protein</fullName>
    </submittedName>
</protein>
<reference evidence="1 2" key="1">
    <citation type="submission" date="2019-08" db="EMBL/GenBank/DDBJ databases">
        <title>Draft genome sequence of Ulvibacter marinus type strain NBRC 109484.</title>
        <authorList>
            <person name="Kawano K."/>
            <person name="Ushijima N."/>
            <person name="Kihara M."/>
            <person name="Itoh H."/>
        </authorList>
    </citation>
    <scope>NUCLEOTIDE SEQUENCE [LARGE SCALE GENOMIC DNA]</scope>
    <source>
        <strain evidence="1 2">NBRC 109484</strain>
    </source>
</reference>
<organism evidence="1 2">
    <name type="scientific">Patiriisocius marinus</name>
    <dbReference type="NCBI Taxonomy" id="1397112"/>
    <lineage>
        <taxon>Bacteria</taxon>
        <taxon>Pseudomonadati</taxon>
        <taxon>Bacteroidota</taxon>
        <taxon>Flavobacteriia</taxon>
        <taxon>Flavobacteriales</taxon>
        <taxon>Flavobacteriaceae</taxon>
        <taxon>Patiriisocius</taxon>
    </lineage>
</organism>
<accession>A0A5J4IY35</accession>
<evidence type="ECO:0000313" key="1">
    <source>
        <dbReference type="EMBL" id="GER58491.1"/>
    </source>
</evidence>
<dbReference type="AlphaFoldDB" id="A0A5J4IY35"/>
<proteinExistence type="predicted"/>
<dbReference type="Proteomes" id="UP000326509">
    <property type="component" value="Unassembled WGS sequence"/>
</dbReference>
<evidence type="ECO:0000313" key="2">
    <source>
        <dbReference type="Proteomes" id="UP000326509"/>
    </source>
</evidence>
<gene>
    <name evidence="1" type="ORF">ULMA_05990</name>
</gene>
<dbReference type="EMBL" id="BKCG01000001">
    <property type="protein sequence ID" value="GER58491.1"/>
    <property type="molecule type" value="Genomic_DNA"/>
</dbReference>
<dbReference type="RefSeq" id="WP_151672564.1">
    <property type="nucleotide sequence ID" value="NZ_BKCG01000001.1"/>
</dbReference>